<dbReference type="GO" id="GO:0016757">
    <property type="term" value="F:glycosyltransferase activity"/>
    <property type="evidence" value="ECO:0007669"/>
    <property type="project" value="UniProtKB-KW"/>
</dbReference>
<sequence>MNILHLSAMKTWGGGENHIENLCTELQAEADLFQNLIFCVEGGKFHQKLKGSGLDFTSAPLAIKIDPRFIYQLIRTSKRENIDLIHIHDTTALTLAVMADRLVKLPPFIFSKKTSFPIKDRKRTLYKYNYPKIKRILCVSEETKKITSKNIYKKDKLKVIYHGTNLSTKSDKTPFDLKPKLGLSKNDTVIGNIANHIRSKDLGTLIEAANRLINIEGKKDFHFVQIGDLSERTGAFKELVKKHNLEANFHFLGFLPKASNFIPQFDLLAVSSQSEGLPGVIYEAFYHKVPVVSTNVGGIPEIITHNENGLLSPPHDTGALAKNILSLAQNKELQNKFTERSHTRVIENFSTKTMAEKTLQEYEEVLGKIGKRRLQNRDPELHRNP</sequence>
<dbReference type="RefSeq" id="WP_380744046.1">
    <property type="nucleotide sequence ID" value="NZ_JBHTLI010000001.1"/>
</dbReference>
<dbReference type="Proteomes" id="UP001597131">
    <property type="component" value="Unassembled WGS sequence"/>
</dbReference>
<dbReference type="EMBL" id="JBHTLI010000001">
    <property type="protein sequence ID" value="MFD1095366.1"/>
    <property type="molecule type" value="Genomic_DNA"/>
</dbReference>
<dbReference type="Gene3D" id="3.40.50.2000">
    <property type="entry name" value="Glycogen Phosphorylase B"/>
    <property type="match status" value="2"/>
</dbReference>
<dbReference type="InterPro" id="IPR028098">
    <property type="entry name" value="Glyco_trans_4-like_N"/>
</dbReference>
<dbReference type="PANTHER" id="PTHR12526:SF630">
    <property type="entry name" value="GLYCOSYLTRANSFERASE"/>
    <property type="match status" value="1"/>
</dbReference>
<comment type="caution">
    <text evidence="3">The sequence shown here is derived from an EMBL/GenBank/DDBJ whole genome shotgun (WGS) entry which is preliminary data.</text>
</comment>
<dbReference type="PANTHER" id="PTHR12526">
    <property type="entry name" value="GLYCOSYLTRANSFERASE"/>
    <property type="match status" value="1"/>
</dbReference>
<proteinExistence type="predicted"/>
<reference evidence="4" key="1">
    <citation type="journal article" date="2019" name="Int. J. Syst. Evol. Microbiol.">
        <title>The Global Catalogue of Microorganisms (GCM) 10K type strain sequencing project: providing services to taxonomists for standard genome sequencing and annotation.</title>
        <authorList>
            <consortium name="The Broad Institute Genomics Platform"/>
            <consortium name="The Broad Institute Genome Sequencing Center for Infectious Disease"/>
            <person name="Wu L."/>
            <person name="Ma J."/>
        </authorList>
    </citation>
    <scope>NUCLEOTIDE SEQUENCE [LARGE SCALE GENOMIC DNA]</scope>
    <source>
        <strain evidence="4">CCUG 64793</strain>
    </source>
</reference>
<feature type="domain" description="Glycosyltransferase subfamily 4-like N-terminal" evidence="2">
    <location>
        <begin position="12"/>
        <end position="167"/>
    </location>
</feature>
<keyword evidence="3" id="KW-0328">Glycosyltransferase</keyword>
<evidence type="ECO:0000259" key="1">
    <source>
        <dbReference type="Pfam" id="PF00534"/>
    </source>
</evidence>
<keyword evidence="4" id="KW-1185">Reference proteome</keyword>
<keyword evidence="3" id="KW-0808">Transferase</keyword>
<dbReference type="SUPFAM" id="SSF53756">
    <property type="entry name" value="UDP-Glycosyltransferase/glycogen phosphorylase"/>
    <property type="match status" value="1"/>
</dbReference>
<dbReference type="Pfam" id="PF13439">
    <property type="entry name" value="Glyco_transf_4"/>
    <property type="match status" value="1"/>
</dbReference>
<accession>A0ABW3NRF6</accession>
<dbReference type="Pfam" id="PF00534">
    <property type="entry name" value="Glycos_transf_1"/>
    <property type="match status" value="1"/>
</dbReference>
<name>A0ABW3NRF6_9FLAO</name>
<dbReference type="EC" id="2.4.-.-" evidence="3"/>
<feature type="domain" description="Glycosyl transferase family 1" evidence="1">
    <location>
        <begin position="178"/>
        <end position="341"/>
    </location>
</feature>
<evidence type="ECO:0000313" key="3">
    <source>
        <dbReference type="EMBL" id="MFD1095366.1"/>
    </source>
</evidence>
<evidence type="ECO:0000259" key="2">
    <source>
        <dbReference type="Pfam" id="PF13439"/>
    </source>
</evidence>
<gene>
    <name evidence="3" type="ORF">ACFQ3Q_06380</name>
</gene>
<dbReference type="InterPro" id="IPR001296">
    <property type="entry name" value="Glyco_trans_1"/>
</dbReference>
<evidence type="ECO:0000313" key="4">
    <source>
        <dbReference type="Proteomes" id="UP001597131"/>
    </source>
</evidence>
<organism evidence="3 4">
    <name type="scientific">Salegentibacter chungangensis</name>
    <dbReference type="NCBI Taxonomy" id="1335724"/>
    <lineage>
        <taxon>Bacteria</taxon>
        <taxon>Pseudomonadati</taxon>
        <taxon>Bacteroidota</taxon>
        <taxon>Flavobacteriia</taxon>
        <taxon>Flavobacteriales</taxon>
        <taxon>Flavobacteriaceae</taxon>
        <taxon>Salegentibacter</taxon>
    </lineage>
</organism>
<protein>
    <submittedName>
        <fullName evidence="3">Glycosyltransferase family 4 protein</fullName>
        <ecNumber evidence="3">2.4.-.-</ecNumber>
    </submittedName>
</protein>
<dbReference type="CDD" id="cd03801">
    <property type="entry name" value="GT4_PimA-like"/>
    <property type="match status" value="1"/>
</dbReference>